<dbReference type="RefSeq" id="WP_066973228.1">
    <property type="nucleotide sequence ID" value="NZ_LWMT01000252.1"/>
</dbReference>
<sequence>MYVSLSYTSYKKGSNIIPTKIYRSNMLTGLNNGLYNTFTITKSGSKWKTISDNTFLAKKDYPKNYFLQKVYNSYFKLCFGKVSH</sequence>
<evidence type="ECO:0000313" key="2">
    <source>
        <dbReference type="Proteomes" id="UP000077066"/>
    </source>
</evidence>
<keyword evidence="2" id="KW-1185">Reference proteome</keyword>
<dbReference type="EMBL" id="LWMT01000252">
    <property type="protein sequence ID" value="KZX11251.1"/>
    <property type="molecule type" value="Genomic_DNA"/>
</dbReference>
<name>A0A165ZWA7_9EURY</name>
<evidence type="ECO:0000313" key="1">
    <source>
        <dbReference type="EMBL" id="KZX11251.1"/>
    </source>
</evidence>
<organism evidence="1 2">
    <name type="scientific">Methanobrevibacter filiformis</name>
    <dbReference type="NCBI Taxonomy" id="55758"/>
    <lineage>
        <taxon>Archaea</taxon>
        <taxon>Methanobacteriati</taxon>
        <taxon>Methanobacteriota</taxon>
        <taxon>Methanomada group</taxon>
        <taxon>Methanobacteria</taxon>
        <taxon>Methanobacteriales</taxon>
        <taxon>Methanobacteriaceae</taxon>
        <taxon>Methanobrevibacter</taxon>
    </lineage>
</organism>
<dbReference type="AlphaFoldDB" id="A0A165ZWA7"/>
<dbReference type="Proteomes" id="UP000077066">
    <property type="component" value="Unassembled WGS sequence"/>
</dbReference>
<gene>
    <name evidence="1" type="ORF">MBFIL_14890</name>
</gene>
<proteinExistence type="predicted"/>
<protein>
    <submittedName>
        <fullName evidence="1">Uncharacterized protein</fullName>
    </submittedName>
</protein>
<reference evidence="1 2" key="1">
    <citation type="submission" date="2016-04" db="EMBL/GenBank/DDBJ databases">
        <title>Genome sequence of Methanobrevibacter filiformis DSM 11501.</title>
        <authorList>
            <person name="Poehlein A."/>
            <person name="Seedorf H."/>
            <person name="Daniel R."/>
        </authorList>
    </citation>
    <scope>NUCLEOTIDE SEQUENCE [LARGE SCALE GENOMIC DNA]</scope>
    <source>
        <strain evidence="1 2">DSM 11501</strain>
    </source>
</reference>
<comment type="caution">
    <text evidence="1">The sequence shown here is derived from an EMBL/GenBank/DDBJ whole genome shotgun (WGS) entry which is preliminary data.</text>
</comment>
<dbReference type="PATRIC" id="fig|55758.3.peg.1679"/>
<accession>A0A165ZWA7</accession>